<dbReference type="PANTHER" id="PTHR33376">
    <property type="match status" value="1"/>
</dbReference>
<sequence length="344" mass="37679">MMNRIGVTILALLMTLVMSAGSAGASGKTVTLRLAHFFPATHPAETVMVQGWAQALAEASDGRIKIVSFPGQTLLAASEVYDGVVTGIADIGLSAFAYTRGRFPLLEVFELPGVTYENSKVASQVAWEAIKELNPTEVRDTKLLMVLATGPGDLFTKSPVRTLEDLQGMEIRATGLSAKTLSVLGAIPVAMPQSEAYEALSRGLVKGNLSPLEVLQGWRHAEVTEYLTLTPFLYNTLFFVTMNQRTWNSLPADLQAVVEEVSERFFQDVAMGLWDTQNEAALKYAVEDTGQQVVTLSDEETARWTELVLPIQVEFVEEMRKKGLPGQQALDLVQELSEKYNALY</sequence>
<organism evidence="3 4">
    <name type="scientific">Desulfonatronum thiosulfatophilum</name>
    <dbReference type="NCBI Taxonomy" id="617002"/>
    <lineage>
        <taxon>Bacteria</taxon>
        <taxon>Pseudomonadati</taxon>
        <taxon>Thermodesulfobacteriota</taxon>
        <taxon>Desulfovibrionia</taxon>
        <taxon>Desulfovibrionales</taxon>
        <taxon>Desulfonatronaceae</taxon>
        <taxon>Desulfonatronum</taxon>
    </lineage>
</organism>
<proteinExistence type="predicted"/>
<dbReference type="EMBL" id="FMXO01000014">
    <property type="protein sequence ID" value="SDB50087.1"/>
    <property type="molecule type" value="Genomic_DNA"/>
</dbReference>
<dbReference type="PANTHER" id="PTHR33376:SF15">
    <property type="entry name" value="BLL6794 PROTEIN"/>
    <property type="match status" value="1"/>
</dbReference>
<evidence type="ECO:0000313" key="3">
    <source>
        <dbReference type="EMBL" id="SDB50087.1"/>
    </source>
</evidence>
<dbReference type="RefSeq" id="WP_092122182.1">
    <property type="nucleotide sequence ID" value="NZ_FMXO01000014.1"/>
</dbReference>
<evidence type="ECO:0000313" key="4">
    <source>
        <dbReference type="Proteomes" id="UP000198771"/>
    </source>
</evidence>
<dbReference type="GO" id="GO:0055085">
    <property type="term" value="P:transmembrane transport"/>
    <property type="evidence" value="ECO:0007669"/>
    <property type="project" value="InterPro"/>
</dbReference>
<dbReference type="AlphaFoldDB" id="A0A1G6DY18"/>
<protein>
    <submittedName>
        <fullName evidence="3">TRAP-type C4-dicarboxylate transport system, substrate-binding protein</fullName>
    </submittedName>
</protein>
<evidence type="ECO:0000256" key="1">
    <source>
        <dbReference type="ARBA" id="ARBA00022729"/>
    </source>
</evidence>
<keyword evidence="1 2" id="KW-0732">Signal</keyword>
<feature type="signal peptide" evidence="2">
    <location>
        <begin position="1"/>
        <end position="25"/>
    </location>
</feature>
<evidence type="ECO:0000256" key="2">
    <source>
        <dbReference type="SAM" id="SignalP"/>
    </source>
</evidence>
<keyword evidence="4" id="KW-1185">Reference proteome</keyword>
<feature type="chain" id="PRO_5011758024" evidence="2">
    <location>
        <begin position="26"/>
        <end position="344"/>
    </location>
</feature>
<dbReference type="Gene3D" id="3.40.190.170">
    <property type="entry name" value="Bacterial extracellular solute-binding protein, family 7"/>
    <property type="match status" value="1"/>
</dbReference>
<dbReference type="InterPro" id="IPR018389">
    <property type="entry name" value="DctP_fam"/>
</dbReference>
<dbReference type="STRING" id="617002.SAMN05660653_02470"/>
<dbReference type="Proteomes" id="UP000198771">
    <property type="component" value="Unassembled WGS sequence"/>
</dbReference>
<dbReference type="OrthoDB" id="8912194at2"/>
<dbReference type="NCBIfam" id="NF037995">
    <property type="entry name" value="TRAP_S1"/>
    <property type="match status" value="1"/>
</dbReference>
<accession>A0A1G6DY18</accession>
<dbReference type="InterPro" id="IPR038404">
    <property type="entry name" value="TRAP_DctP_sf"/>
</dbReference>
<reference evidence="3 4" key="1">
    <citation type="submission" date="2016-10" db="EMBL/GenBank/DDBJ databases">
        <authorList>
            <person name="de Groot N.N."/>
        </authorList>
    </citation>
    <scope>NUCLEOTIDE SEQUENCE [LARGE SCALE GENOMIC DNA]</scope>
    <source>
        <strain evidence="3 4">ASO4-2</strain>
    </source>
</reference>
<gene>
    <name evidence="3" type="ORF">SAMN05660653_02470</name>
</gene>
<name>A0A1G6DY18_9BACT</name>
<dbReference type="Pfam" id="PF03480">
    <property type="entry name" value="DctP"/>
    <property type="match status" value="1"/>
</dbReference>
<dbReference type="CDD" id="cd13665">
    <property type="entry name" value="PBP2_TRAP_Dctp3_4"/>
    <property type="match status" value="1"/>
</dbReference>